<dbReference type="SMART" id="SM00360">
    <property type="entry name" value="RRM"/>
    <property type="match status" value="2"/>
</dbReference>
<keyword evidence="1 2" id="KW-0694">RNA-binding</keyword>
<dbReference type="Pfam" id="PF00076">
    <property type="entry name" value="RRM_1"/>
    <property type="match status" value="2"/>
</dbReference>
<dbReference type="GO" id="GO:0003723">
    <property type="term" value="F:RNA binding"/>
    <property type="evidence" value="ECO:0007669"/>
    <property type="project" value="UniProtKB-UniRule"/>
</dbReference>
<dbReference type="PROSITE" id="PS50102">
    <property type="entry name" value="RRM"/>
    <property type="match status" value="2"/>
</dbReference>
<evidence type="ECO:0000259" key="4">
    <source>
        <dbReference type="PROSITE" id="PS50102"/>
    </source>
</evidence>
<feature type="region of interest" description="Disordered" evidence="3">
    <location>
        <begin position="192"/>
        <end position="285"/>
    </location>
</feature>
<feature type="compositionally biased region" description="Low complexity" evidence="3">
    <location>
        <begin position="7"/>
        <end position="19"/>
    </location>
</feature>
<protein>
    <recommendedName>
        <fullName evidence="4">RRM domain-containing protein</fullName>
    </recommendedName>
</protein>
<dbReference type="EMBL" id="BRXX01000431">
    <property type="protein sequence ID" value="GMI11602.1"/>
    <property type="molecule type" value="Genomic_DNA"/>
</dbReference>
<comment type="caution">
    <text evidence="5">The sequence shown here is derived from an EMBL/GenBank/DDBJ whole genome shotgun (WGS) entry which is preliminary data.</text>
</comment>
<dbReference type="SUPFAM" id="SSF54928">
    <property type="entry name" value="RNA-binding domain, RBD"/>
    <property type="match status" value="2"/>
</dbReference>
<dbReference type="InterPro" id="IPR052462">
    <property type="entry name" value="SLIRP/GR-RBP-like"/>
</dbReference>
<accession>A0A9W7FFX7</accession>
<dbReference type="InterPro" id="IPR000504">
    <property type="entry name" value="RRM_dom"/>
</dbReference>
<evidence type="ECO:0000313" key="5">
    <source>
        <dbReference type="EMBL" id="GMI11602.1"/>
    </source>
</evidence>
<organism evidence="5 6">
    <name type="scientific">Triparma verrucosa</name>
    <dbReference type="NCBI Taxonomy" id="1606542"/>
    <lineage>
        <taxon>Eukaryota</taxon>
        <taxon>Sar</taxon>
        <taxon>Stramenopiles</taxon>
        <taxon>Ochrophyta</taxon>
        <taxon>Bolidophyceae</taxon>
        <taxon>Parmales</taxon>
        <taxon>Triparmaceae</taxon>
        <taxon>Triparma</taxon>
    </lineage>
</organism>
<sequence>MSRSRSRSPEPAAAPAADSGGDTGAEVKLYIGNISFDSDENRLKEVFGAHATVTDAFIPIGRETGRPRGFAFVTVSDKAGADECIAKLDQTELDGRTIRVNESKPKGTPENPGAPFNSSGAAEVKLYVGNLSYDTTTESLKALFEQFGAVSDCFLPTDRESGRVRGFGFVTMPADDAKVAVEKAAGAELDGRALRVNEAQPKRQQQGGGGGWGGGGGGGGGGWGGGGGGGGYQGGGGGGYQGGGGGGYQGGGGGYDRGGGGGYQGGGGGYQGGGGGGGGYSNDRY</sequence>
<proteinExistence type="predicted"/>
<dbReference type="Gene3D" id="3.30.70.330">
    <property type="match status" value="2"/>
</dbReference>
<reference evidence="6" key="1">
    <citation type="journal article" date="2023" name="Commun. Biol.">
        <title>Genome analysis of Parmales, the sister group of diatoms, reveals the evolutionary specialization of diatoms from phago-mixotrophs to photoautotrophs.</title>
        <authorList>
            <person name="Ban H."/>
            <person name="Sato S."/>
            <person name="Yoshikawa S."/>
            <person name="Yamada K."/>
            <person name="Nakamura Y."/>
            <person name="Ichinomiya M."/>
            <person name="Sato N."/>
            <person name="Blanc-Mathieu R."/>
            <person name="Endo H."/>
            <person name="Kuwata A."/>
            <person name="Ogata H."/>
        </authorList>
    </citation>
    <scope>NUCLEOTIDE SEQUENCE [LARGE SCALE GENOMIC DNA]</scope>
    <source>
        <strain evidence="6">NIES 3699</strain>
    </source>
</reference>
<evidence type="ECO:0000256" key="2">
    <source>
        <dbReference type="PROSITE-ProRule" id="PRU00176"/>
    </source>
</evidence>
<feature type="region of interest" description="Disordered" evidence="3">
    <location>
        <begin position="1"/>
        <end position="24"/>
    </location>
</feature>
<evidence type="ECO:0000256" key="1">
    <source>
        <dbReference type="ARBA" id="ARBA00022884"/>
    </source>
</evidence>
<keyword evidence="6" id="KW-1185">Reference proteome</keyword>
<evidence type="ECO:0000256" key="3">
    <source>
        <dbReference type="SAM" id="MobiDB-lite"/>
    </source>
</evidence>
<dbReference type="FunFam" id="3.30.70.330:FF:001150">
    <property type="entry name" value="RNP-1 like RNA-binding protein"/>
    <property type="match status" value="1"/>
</dbReference>
<name>A0A9W7FFX7_9STRA</name>
<evidence type="ECO:0000313" key="6">
    <source>
        <dbReference type="Proteomes" id="UP001165160"/>
    </source>
</evidence>
<feature type="domain" description="RRM" evidence="4">
    <location>
        <begin position="124"/>
        <end position="201"/>
    </location>
</feature>
<feature type="compositionally biased region" description="Gly residues" evidence="3">
    <location>
        <begin position="206"/>
        <end position="285"/>
    </location>
</feature>
<gene>
    <name evidence="5" type="ORF">TrVE_jg8565</name>
</gene>
<feature type="domain" description="RRM" evidence="4">
    <location>
        <begin position="27"/>
        <end position="105"/>
    </location>
</feature>
<dbReference type="PANTHER" id="PTHR48027">
    <property type="entry name" value="HETEROGENEOUS NUCLEAR RIBONUCLEOPROTEIN 87F-RELATED"/>
    <property type="match status" value="1"/>
</dbReference>
<dbReference type="Proteomes" id="UP001165160">
    <property type="component" value="Unassembled WGS sequence"/>
</dbReference>
<dbReference type="InterPro" id="IPR035979">
    <property type="entry name" value="RBD_domain_sf"/>
</dbReference>
<dbReference type="AlphaFoldDB" id="A0A9W7FFX7"/>
<dbReference type="InterPro" id="IPR012677">
    <property type="entry name" value="Nucleotide-bd_a/b_plait_sf"/>
</dbReference>